<evidence type="ECO:0000313" key="4">
    <source>
        <dbReference type="Proteomes" id="UP000001554"/>
    </source>
</evidence>
<keyword evidence="3" id="KW-0732">Signal</keyword>
<dbReference type="GeneID" id="118424859"/>
<keyword evidence="2" id="KW-1133">Transmembrane helix</keyword>
<feature type="chain" id="PRO_5039929897" evidence="3">
    <location>
        <begin position="25"/>
        <end position="171"/>
    </location>
</feature>
<sequence length="171" mass="18646">MADFSQVLVAHSVLLFTSLQIVFGGEYCPRNGDRETYCSGFCCGERETQCCSSFISSYWYFWFCLIGFFLMMLIGVMYACCRQSKSRQTVSTTNTSGGSPPYSPRTYPDGVGYSSHTGAVTLPPPYPFGPAPPVKPPPYSASDPPPPYSSVGDIHSVSNSGVVNNSFVHQQ</sequence>
<proteinExistence type="predicted"/>
<feature type="compositionally biased region" description="Polar residues" evidence="1">
    <location>
        <begin position="89"/>
        <end position="98"/>
    </location>
</feature>
<accession>A0A9J7LW26</accession>
<feature type="transmembrane region" description="Helical" evidence="2">
    <location>
        <begin position="59"/>
        <end position="81"/>
    </location>
</feature>
<evidence type="ECO:0000313" key="5">
    <source>
        <dbReference type="RefSeq" id="XP_035689559.1"/>
    </source>
</evidence>
<feature type="region of interest" description="Disordered" evidence="1">
    <location>
        <begin position="89"/>
        <end position="108"/>
    </location>
</feature>
<organism evidence="4 5">
    <name type="scientific">Branchiostoma floridae</name>
    <name type="common">Florida lancelet</name>
    <name type="synonym">Amphioxus</name>
    <dbReference type="NCBI Taxonomy" id="7739"/>
    <lineage>
        <taxon>Eukaryota</taxon>
        <taxon>Metazoa</taxon>
        <taxon>Chordata</taxon>
        <taxon>Cephalochordata</taxon>
        <taxon>Leptocardii</taxon>
        <taxon>Amphioxiformes</taxon>
        <taxon>Branchiostomatidae</taxon>
        <taxon>Branchiostoma</taxon>
    </lineage>
</organism>
<dbReference type="Proteomes" id="UP000001554">
    <property type="component" value="Chromosome 10"/>
</dbReference>
<feature type="signal peptide" evidence="3">
    <location>
        <begin position="1"/>
        <end position="24"/>
    </location>
</feature>
<dbReference type="RefSeq" id="XP_035689559.1">
    <property type="nucleotide sequence ID" value="XM_035833666.1"/>
</dbReference>
<gene>
    <name evidence="5" type="primary">LOC118424859</name>
</gene>
<reference evidence="4" key="1">
    <citation type="journal article" date="2020" name="Nat. Ecol. Evol.">
        <title>Deeply conserved synteny resolves early events in vertebrate evolution.</title>
        <authorList>
            <person name="Simakov O."/>
            <person name="Marletaz F."/>
            <person name="Yue J.X."/>
            <person name="O'Connell B."/>
            <person name="Jenkins J."/>
            <person name="Brandt A."/>
            <person name="Calef R."/>
            <person name="Tung C.H."/>
            <person name="Huang T.K."/>
            <person name="Schmutz J."/>
            <person name="Satoh N."/>
            <person name="Yu J.K."/>
            <person name="Putnam N.H."/>
            <person name="Green R.E."/>
            <person name="Rokhsar D.S."/>
        </authorList>
    </citation>
    <scope>NUCLEOTIDE SEQUENCE [LARGE SCALE GENOMIC DNA]</scope>
    <source>
        <strain evidence="4">S238N-H82</strain>
    </source>
</reference>
<dbReference type="KEGG" id="bfo:118424859"/>
<protein>
    <submittedName>
        <fullName evidence="5">Vesicular, overexpressed in cancer, prosurvival protein 1-like</fullName>
    </submittedName>
</protein>
<keyword evidence="2" id="KW-0472">Membrane</keyword>
<evidence type="ECO:0000256" key="2">
    <source>
        <dbReference type="SAM" id="Phobius"/>
    </source>
</evidence>
<keyword evidence="4" id="KW-1185">Reference proteome</keyword>
<dbReference type="AlphaFoldDB" id="A0A9J7LW26"/>
<dbReference type="OrthoDB" id="10070083at2759"/>
<evidence type="ECO:0000256" key="3">
    <source>
        <dbReference type="SAM" id="SignalP"/>
    </source>
</evidence>
<keyword evidence="2" id="KW-0812">Transmembrane</keyword>
<evidence type="ECO:0000256" key="1">
    <source>
        <dbReference type="SAM" id="MobiDB-lite"/>
    </source>
</evidence>
<feature type="region of interest" description="Disordered" evidence="1">
    <location>
        <begin position="124"/>
        <end position="157"/>
    </location>
</feature>
<feature type="compositionally biased region" description="Pro residues" evidence="1">
    <location>
        <begin position="124"/>
        <end position="148"/>
    </location>
</feature>
<name>A0A9J7LW26_BRAFL</name>
<dbReference type="OMA" id="ISSYWYF"/>
<reference evidence="5" key="2">
    <citation type="submission" date="2025-08" db="UniProtKB">
        <authorList>
            <consortium name="RefSeq"/>
        </authorList>
    </citation>
    <scope>IDENTIFICATION</scope>
    <source>
        <strain evidence="5">S238N-H82</strain>
        <tissue evidence="5">Testes</tissue>
    </source>
</reference>